<sequence length="44" mass="4774">MADLRAMACSIAGWMPEQMPRVWLLMASPPGIVEADASISSRPE</sequence>
<dbReference type="AlphaFoldDB" id="A0A9R0NST3"/>
<proteinExistence type="predicted"/>
<evidence type="ECO:0000313" key="1">
    <source>
        <dbReference type="EMBL" id="AEK39995.1"/>
    </source>
</evidence>
<dbReference type="RefSeq" id="WP_014466679.1">
    <property type="nucleotide sequence ID" value="NC_017186.1"/>
</dbReference>
<name>A0A9R0NST3_AMYMS</name>
<dbReference type="KEGG" id="amn:RAM_07515"/>
<dbReference type="GeneID" id="92877370"/>
<keyword evidence="2" id="KW-1185">Reference proteome</keyword>
<accession>A0A9R0NST3</accession>
<reference evidence="1 2" key="1">
    <citation type="journal article" date="2011" name="J. Bacteriol.">
        <title>Whole genome sequence of the rifamycin B-producing strain Amycolatopsis mediterranei S699.</title>
        <authorList>
            <person name="Verma M."/>
            <person name="Kaur J."/>
            <person name="Kumar M."/>
            <person name="Kumari K."/>
            <person name="Saxena A."/>
            <person name="Anand S."/>
            <person name="Nigam A."/>
            <person name="Ravi V."/>
            <person name="Raghuvanshi S."/>
            <person name="Khurana P."/>
            <person name="Tyagi A.K."/>
            <person name="Khurana J.P."/>
            <person name="Lal R."/>
        </authorList>
    </citation>
    <scope>NUCLEOTIDE SEQUENCE [LARGE SCALE GENOMIC DNA]</scope>
    <source>
        <strain evidence="1 2">S699</strain>
    </source>
</reference>
<evidence type="ECO:0000313" key="2">
    <source>
        <dbReference type="Proteomes" id="UP000006138"/>
    </source>
</evidence>
<dbReference type="EMBL" id="CP002896">
    <property type="protein sequence ID" value="AEK39995.1"/>
    <property type="molecule type" value="Genomic_DNA"/>
</dbReference>
<dbReference type="Proteomes" id="UP000006138">
    <property type="component" value="Chromosome"/>
</dbReference>
<organism evidence="1 2">
    <name type="scientific">Amycolatopsis mediterranei (strain S699)</name>
    <name type="common">Nocardia mediterranei</name>
    <dbReference type="NCBI Taxonomy" id="713604"/>
    <lineage>
        <taxon>Bacteria</taxon>
        <taxon>Bacillati</taxon>
        <taxon>Actinomycetota</taxon>
        <taxon>Actinomycetes</taxon>
        <taxon>Pseudonocardiales</taxon>
        <taxon>Pseudonocardiaceae</taxon>
        <taxon>Amycolatopsis</taxon>
    </lineage>
</organism>
<gene>
    <name evidence="1" type="ordered locus">RAM_07515</name>
</gene>
<protein>
    <submittedName>
        <fullName evidence="1">Uncharacterized protein</fullName>
    </submittedName>
</protein>